<evidence type="ECO:0000313" key="2">
    <source>
        <dbReference type="Proteomes" id="UP000188268"/>
    </source>
</evidence>
<organism evidence="1 2">
    <name type="scientific">Corchorus capsularis</name>
    <name type="common">Jute</name>
    <dbReference type="NCBI Taxonomy" id="210143"/>
    <lineage>
        <taxon>Eukaryota</taxon>
        <taxon>Viridiplantae</taxon>
        <taxon>Streptophyta</taxon>
        <taxon>Embryophyta</taxon>
        <taxon>Tracheophyta</taxon>
        <taxon>Spermatophyta</taxon>
        <taxon>Magnoliopsida</taxon>
        <taxon>eudicotyledons</taxon>
        <taxon>Gunneridae</taxon>
        <taxon>Pentapetalae</taxon>
        <taxon>rosids</taxon>
        <taxon>malvids</taxon>
        <taxon>Malvales</taxon>
        <taxon>Malvaceae</taxon>
        <taxon>Grewioideae</taxon>
        <taxon>Apeibeae</taxon>
        <taxon>Corchorus</taxon>
    </lineage>
</organism>
<feature type="non-terminal residue" evidence="1">
    <location>
        <position position="31"/>
    </location>
</feature>
<comment type="caution">
    <text evidence="1">The sequence shown here is derived from an EMBL/GenBank/DDBJ whole genome shotgun (WGS) entry which is preliminary data.</text>
</comment>
<feature type="non-terminal residue" evidence="1">
    <location>
        <position position="1"/>
    </location>
</feature>
<name>A0A1R3GSC3_COCAP</name>
<dbReference type="EMBL" id="AWWV01013620">
    <property type="protein sequence ID" value="OMO60947.1"/>
    <property type="molecule type" value="Genomic_DNA"/>
</dbReference>
<protein>
    <submittedName>
        <fullName evidence="1">Uncharacterized protein</fullName>
    </submittedName>
</protein>
<accession>A0A1R3GSC3</accession>
<reference evidence="1 2" key="1">
    <citation type="submission" date="2013-09" db="EMBL/GenBank/DDBJ databases">
        <title>Corchorus capsularis genome sequencing.</title>
        <authorList>
            <person name="Alam M."/>
            <person name="Haque M.S."/>
            <person name="Islam M.S."/>
            <person name="Emdad E.M."/>
            <person name="Islam M.M."/>
            <person name="Ahmed B."/>
            <person name="Halim A."/>
            <person name="Hossen Q.M.M."/>
            <person name="Hossain M.Z."/>
            <person name="Ahmed R."/>
            <person name="Khan M.M."/>
            <person name="Islam R."/>
            <person name="Rashid M.M."/>
            <person name="Khan S.A."/>
            <person name="Rahman M.S."/>
            <person name="Alam M."/>
        </authorList>
    </citation>
    <scope>NUCLEOTIDE SEQUENCE [LARGE SCALE GENOMIC DNA]</scope>
    <source>
        <strain evidence="2">cv. CVL-1</strain>
        <tissue evidence="1">Whole seedling</tissue>
    </source>
</reference>
<evidence type="ECO:0000313" key="1">
    <source>
        <dbReference type="EMBL" id="OMO60947.1"/>
    </source>
</evidence>
<dbReference type="Proteomes" id="UP000188268">
    <property type="component" value="Unassembled WGS sequence"/>
</dbReference>
<dbReference type="Gramene" id="OMO60947">
    <property type="protein sequence ID" value="OMO60947"/>
    <property type="gene ID" value="CCACVL1_23798"/>
</dbReference>
<gene>
    <name evidence="1" type="ORF">CCACVL1_23798</name>
</gene>
<sequence length="31" mass="3595">SDKIISVQIMLNCLDDCGQEPHDYYYSKTSK</sequence>
<dbReference type="AlphaFoldDB" id="A0A1R3GSC3"/>
<proteinExistence type="predicted"/>
<keyword evidence="2" id="KW-1185">Reference proteome</keyword>